<dbReference type="PANTHER" id="PTHR37833:SF1">
    <property type="entry name" value="SIGNAL PEPTIDE PROTEIN"/>
    <property type="match status" value="1"/>
</dbReference>
<organism evidence="2 3">
    <name type="scientific">Apibacter adventoris</name>
    <dbReference type="NCBI Taxonomy" id="1679466"/>
    <lineage>
        <taxon>Bacteria</taxon>
        <taxon>Pseudomonadati</taxon>
        <taxon>Bacteroidota</taxon>
        <taxon>Flavobacteriia</taxon>
        <taxon>Flavobacteriales</taxon>
        <taxon>Weeksellaceae</taxon>
        <taxon>Apibacter</taxon>
    </lineage>
</organism>
<dbReference type="PANTHER" id="PTHR37833">
    <property type="entry name" value="LIPOPROTEIN-RELATED"/>
    <property type="match status" value="1"/>
</dbReference>
<keyword evidence="1" id="KW-0732">Signal</keyword>
<dbReference type="Proteomes" id="UP000238042">
    <property type="component" value="Unassembled WGS sequence"/>
</dbReference>
<proteinExistence type="predicted"/>
<protein>
    <recommendedName>
        <fullName evidence="4">DUF1573 domain-containing protein</fullName>
    </recommendedName>
</protein>
<evidence type="ECO:0000313" key="2">
    <source>
        <dbReference type="EMBL" id="PQL90822.1"/>
    </source>
</evidence>
<dbReference type="OrthoDB" id="826619at2"/>
<sequence length="120" mass="13344">MKKFFTISFFNCLTLILSAQSISFLQDQINYGIINKGADGKKVFTFTNTGNKPLIITNVKSSCDCSVPSWTKQPILPGKSGEITVVYDTKIIGNFSKTIEVFSNDTKTPRKLLKIKGEIK</sequence>
<dbReference type="EMBL" id="PSZM01000045">
    <property type="protein sequence ID" value="PQL90822.1"/>
    <property type="molecule type" value="Genomic_DNA"/>
</dbReference>
<reference evidence="2 3" key="1">
    <citation type="submission" date="2018-02" db="EMBL/GenBank/DDBJ databases">
        <title>Genome sequences of Apibacter spp., gut symbionts of Asian honey bees.</title>
        <authorList>
            <person name="Kwong W.K."/>
            <person name="Steele M.I."/>
            <person name="Moran N.A."/>
        </authorList>
    </citation>
    <scope>NUCLEOTIDE SEQUENCE [LARGE SCALE GENOMIC DNA]</scope>
    <source>
        <strain evidence="3">wkB301</strain>
    </source>
</reference>
<dbReference type="AlphaFoldDB" id="A0A2S8A8C9"/>
<gene>
    <name evidence="2" type="ORF">C4S77_10240</name>
</gene>
<dbReference type="RefSeq" id="WP_105247458.1">
    <property type="nucleotide sequence ID" value="NZ_PSZM01000045.1"/>
</dbReference>
<feature type="chain" id="PRO_5015710119" description="DUF1573 domain-containing protein" evidence="1">
    <location>
        <begin position="20"/>
        <end position="120"/>
    </location>
</feature>
<evidence type="ECO:0000256" key="1">
    <source>
        <dbReference type="SAM" id="SignalP"/>
    </source>
</evidence>
<name>A0A2S8A8C9_9FLAO</name>
<keyword evidence="3" id="KW-1185">Reference proteome</keyword>
<dbReference type="Pfam" id="PF07610">
    <property type="entry name" value="DUF1573"/>
    <property type="match status" value="1"/>
</dbReference>
<comment type="caution">
    <text evidence="2">The sequence shown here is derived from an EMBL/GenBank/DDBJ whole genome shotgun (WGS) entry which is preliminary data.</text>
</comment>
<dbReference type="InterPro" id="IPR011467">
    <property type="entry name" value="DUF1573"/>
</dbReference>
<feature type="signal peptide" evidence="1">
    <location>
        <begin position="1"/>
        <end position="19"/>
    </location>
</feature>
<accession>A0A2S8A8C9</accession>
<evidence type="ECO:0000313" key="3">
    <source>
        <dbReference type="Proteomes" id="UP000238042"/>
    </source>
</evidence>
<dbReference type="Gene3D" id="2.60.40.10">
    <property type="entry name" value="Immunoglobulins"/>
    <property type="match status" value="1"/>
</dbReference>
<dbReference type="InterPro" id="IPR013783">
    <property type="entry name" value="Ig-like_fold"/>
</dbReference>
<evidence type="ECO:0008006" key="4">
    <source>
        <dbReference type="Google" id="ProtNLM"/>
    </source>
</evidence>